<keyword evidence="4" id="KW-1185">Reference proteome</keyword>
<name>A0ABU2NCK0_9PSEU</name>
<evidence type="ECO:0000313" key="4">
    <source>
        <dbReference type="Proteomes" id="UP001183202"/>
    </source>
</evidence>
<gene>
    <name evidence="3" type="ORF">RM445_12600</name>
</gene>
<protein>
    <recommendedName>
        <fullName evidence="5">Histidine phosphatase family protein</fullName>
    </recommendedName>
</protein>
<comment type="caution">
    <text evidence="3">The sequence shown here is derived from an EMBL/GenBank/DDBJ whole genome shotgun (WGS) entry which is preliminary data.</text>
</comment>
<feature type="signal peptide" evidence="2">
    <location>
        <begin position="1"/>
        <end position="27"/>
    </location>
</feature>
<keyword evidence="2" id="KW-0732">Signal</keyword>
<feature type="region of interest" description="Disordered" evidence="1">
    <location>
        <begin position="35"/>
        <end position="63"/>
    </location>
</feature>
<sequence length="248" mass="25980">MPTSEARRATPRAITAIAALAASALLAGCGIGGTSPSEGAPPGPGGGTAVQTVAPVPPAAEDGPTTMVMVIRHGEKPDGEEPGVDAAGNVDDSSMTRVGWDRAHGLVDLFDPAQGTPKPGLVRPKTIYAAGVTDDGEGQRTRETVDPLADKLGITAETRYGKGQEEELVEHVLAQPGPTLISWQHSQIPIIAEAFPSVTPTPPSEWPDDRFDVVWTFTKTANGWHFDQVPELVLPQDVATVIEDDEDA</sequence>
<evidence type="ECO:0008006" key="5">
    <source>
        <dbReference type="Google" id="ProtNLM"/>
    </source>
</evidence>
<accession>A0ABU2NCK0</accession>
<proteinExistence type="predicted"/>
<evidence type="ECO:0000256" key="2">
    <source>
        <dbReference type="SAM" id="SignalP"/>
    </source>
</evidence>
<reference evidence="4" key="1">
    <citation type="submission" date="2023-07" db="EMBL/GenBank/DDBJ databases">
        <title>30 novel species of actinomycetes from the DSMZ collection.</title>
        <authorList>
            <person name="Nouioui I."/>
        </authorList>
    </citation>
    <scope>NUCLEOTIDE SEQUENCE [LARGE SCALE GENOMIC DNA]</scope>
    <source>
        <strain evidence="4">DSM 45834</strain>
    </source>
</reference>
<organism evidence="3 4">
    <name type="scientific">Pseudonocardia charpentierae</name>
    <dbReference type="NCBI Taxonomy" id="3075545"/>
    <lineage>
        <taxon>Bacteria</taxon>
        <taxon>Bacillati</taxon>
        <taxon>Actinomycetota</taxon>
        <taxon>Actinomycetes</taxon>
        <taxon>Pseudonocardiales</taxon>
        <taxon>Pseudonocardiaceae</taxon>
        <taxon>Pseudonocardia</taxon>
    </lineage>
</organism>
<feature type="chain" id="PRO_5045056475" description="Histidine phosphatase family protein" evidence="2">
    <location>
        <begin position="28"/>
        <end position="248"/>
    </location>
</feature>
<evidence type="ECO:0000256" key="1">
    <source>
        <dbReference type="SAM" id="MobiDB-lite"/>
    </source>
</evidence>
<dbReference type="PROSITE" id="PS51257">
    <property type="entry name" value="PROKAR_LIPOPROTEIN"/>
    <property type="match status" value="1"/>
</dbReference>
<evidence type="ECO:0000313" key="3">
    <source>
        <dbReference type="EMBL" id="MDT0350364.1"/>
    </source>
</evidence>
<dbReference type="EMBL" id="JAVREJ010000007">
    <property type="protein sequence ID" value="MDT0350364.1"/>
    <property type="molecule type" value="Genomic_DNA"/>
</dbReference>
<dbReference type="Proteomes" id="UP001183202">
    <property type="component" value="Unassembled WGS sequence"/>
</dbReference>
<dbReference type="RefSeq" id="WP_311556398.1">
    <property type="nucleotide sequence ID" value="NZ_JAVREJ010000007.1"/>
</dbReference>